<keyword evidence="2" id="KW-1185">Reference proteome</keyword>
<accession>A0A9D4GHL9</accession>
<protein>
    <submittedName>
        <fullName evidence="1">Uncharacterized protein</fullName>
    </submittedName>
</protein>
<reference evidence="1" key="1">
    <citation type="journal article" date="2019" name="bioRxiv">
        <title>The Genome of the Zebra Mussel, Dreissena polymorpha: A Resource for Invasive Species Research.</title>
        <authorList>
            <person name="McCartney M.A."/>
            <person name="Auch B."/>
            <person name="Kono T."/>
            <person name="Mallez S."/>
            <person name="Zhang Y."/>
            <person name="Obille A."/>
            <person name="Becker A."/>
            <person name="Abrahante J.E."/>
            <person name="Garbe J."/>
            <person name="Badalamenti J.P."/>
            <person name="Herman A."/>
            <person name="Mangelson H."/>
            <person name="Liachko I."/>
            <person name="Sullivan S."/>
            <person name="Sone E.D."/>
            <person name="Koren S."/>
            <person name="Silverstein K.A.T."/>
            <person name="Beckman K.B."/>
            <person name="Gohl D.M."/>
        </authorList>
    </citation>
    <scope>NUCLEOTIDE SEQUENCE</scope>
    <source>
        <strain evidence="1">Duluth1</strain>
        <tissue evidence="1">Whole animal</tissue>
    </source>
</reference>
<proteinExistence type="predicted"/>
<evidence type="ECO:0000313" key="1">
    <source>
        <dbReference type="EMBL" id="KAH3815220.1"/>
    </source>
</evidence>
<gene>
    <name evidence="1" type="ORF">DPMN_143743</name>
</gene>
<dbReference type="EMBL" id="JAIWYP010000006">
    <property type="protein sequence ID" value="KAH3815220.1"/>
    <property type="molecule type" value="Genomic_DNA"/>
</dbReference>
<dbReference type="Proteomes" id="UP000828390">
    <property type="component" value="Unassembled WGS sequence"/>
</dbReference>
<comment type="caution">
    <text evidence="1">The sequence shown here is derived from an EMBL/GenBank/DDBJ whole genome shotgun (WGS) entry which is preliminary data.</text>
</comment>
<dbReference type="AlphaFoldDB" id="A0A9D4GHL9"/>
<organism evidence="1 2">
    <name type="scientific">Dreissena polymorpha</name>
    <name type="common">Zebra mussel</name>
    <name type="synonym">Mytilus polymorpha</name>
    <dbReference type="NCBI Taxonomy" id="45954"/>
    <lineage>
        <taxon>Eukaryota</taxon>
        <taxon>Metazoa</taxon>
        <taxon>Spiralia</taxon>
        <taxon>Lophotrochozoa</taxon>
        <taxon>Mollusca</taxon>
        <taxon>Bivalvia</taxon>
        <taxon>Autobranchia</taxon>
        <taxon>Heteroconchia</taxon>
        <taxon>Euheterodonta</taxon>
        <taxon>Imparidentia</taxon>
        <taxon>Neoheterodontei</taxon>
        <taxon>Myida</taxon>
        <taxon>Dreissenoidea</taxon>
        <taxon>Dreissenidae</taxon>
        <taxon>Dreissena</taxon>
    </lineage>
</organism>
<sequence length="57" mass="6611">MKAVLNALQGHLVKKYLHSQTIADMTQEDLEIQILLYYAEELYFSLLCDDFTIEDAT</sequence>
<name>A0A9D4GHL9_DREPO</name>
<evidence type="ECO:0000313" key="2">
    <source>
        <dbReference type="Proteomes" id="UP000828390"/>
    </source>
</evidence>
<reference evidence="1" key="2">
    <citation type="submission" date="2020-11" db="EMBL/GenBank/DDBJ databases">
        <authorList>
            <person name="McCartney M.A."/>
            <person name="Auch B."/>
            <person name="Kono T."/>
            <person name="Mallez S."/>
            <person name="Becker A."/>
            <person name="Gohl D.M."/>
            <person name="Silverstein K.A.T."/>
            <person name="Koren S."/>
            <person name="Bechman K.B."/>
            <person name="Herman A."/>
            <person name="Abrahante J.E."/>
            <person name="Garbe J."/>
        </authorList>
    </citation>
    <scope>NUCLEOTIDE SEQUENCE</scope>
    <source>
        <strain evidence="1">Duluth1</strain>
        <tissue evidence="1">Whole animal</tissue>
    </source>
</reference>